<name>A0A8I1G9C1_9HYPH</name>
<dbReference type="RefSeq" id="WP_052036987.1">
    <property type="nucleotide sequence ID" value="NZ_JAEMUK010000009.1"/>
</dbReference>
<sequence length="243" mass="26349">MLAATLARDATALLHDSGASRILLGGKSFVADPTGALYWPAENTLIVADLKLSQCSYLEGEDVVLPPYDQTSAFEKLEDAIDRYDPLRVVALGNSFAVHSSCALAPHQRDWLQDMMEGRDWYWVTNDLTETPDVGGTLVPQLVLGGVKFRGEPVRAPIANEIAGGLHPVAQVSQYGHLVRGRCFVSNGMRMVLPSLGDYSAGNNVLNTAFDPLLGQGGLYVWFIAHERVNPVASPQLMEDRAA</sequence>
<dbReference type="AlphaFoldDB" id="A0A8I1G9C1"/>
<comment type="caution">
    <text evidence="1">The sequence shown here is derived from an EMBL/GenBank/DDBJ whole genome shotgun (WGS) entry which is preliminary data.</text>
</comment>
<protein>
    <submittedName>
        <fullName evidence="1">Phosphoesterase</fullName>
    </submittedName>
</protein>
<dbReference type="Proteomes" id="UP000623250">
    <property type="component" value="Unassembled WGS sequence"/>
</dbReference>
<reference evidence="1 2" key="1">
    <citation type="submission" date="2020-12" db="EMBL/GenBank/DDBJ databases">
        <title>Revised draft genomes of Rhodomicrobium vannielii ATCC 17100 and Rhodomicrobium udaipurense JA643.</title>
        <authorList>
            <person name="Conners E.M."/>
            <person name="Davenport E.J."/>
            <person name="Bose A."/>
        </authorList>
    </citation>
    <scope>NUCLEOTIDE SEQUENCE [LARGE SCALE GENOMIC DNA]</scope>
    <source>
        <strain evidence="1 2">JA643</strain>
    </source>
</reference>
<dbReference type="PANTHER" id="PTHR39323">
    <property type="entry name" value="BLR1149 PROTEIN"/>
    <property type="match status" value="1"/>
</dbReference>
<keyword evidence="2" id="KW-1185">Reference proteome</keyword>
<evidence type="ECO:0000313" key="2">
    <source>
        <dbReference type="Proteomes" id="UP000623250"/>
    </source>
</evidence>
<gene>
    <name evidence="1" type="ORF">JDN41_05075</name>
</gene>
<dbReference type="EMBL" id="JAEMUK010000009">
    <property type="protein sequence ID" value="MBJ7542927.1"/>
    <property type="molecule type" value="Genomic_DNA"/>
</dbReference>
<dbReference type="PANTHER" id="PTHR39323:SF1">
    <property type="entry name" value="BLR1149 PROTEIN"/>
    <property type="match status" value="1"/>
</dbReference>
<evidence type="ECO:0000313" key="1">
    <source>
        <dbReference type="EMBL" id="MBJ7542927.1"/>
    </source>
</evidence>
<proteinExistence type="predicted"/>
<accession>A0A8I1G9C1</accession>
<organism evidence="1 2">
    <name type="scientific">Rhodomicrobium udaipurense</name>
    <dbReference type="NCBI Taxonomy" id="1202716"/>
    <lineage>
        <taxon>Bacteria</taxon>
        <taxon>Pseudomonadati</taxon>
        <taxon>Pseudomonadota</taxon>
        <taxon>Alphaproteobacteria</taxon>
        <taxon>Hyphomicrobiales</taxon>
        <taxon>Hyphomicrobiaceae</taxon>
        <taxon>Rhodomicrobium</taxon>
    </lineage>
</organism>